<dbReference type="AlphaFoldDB" id="A0A484P1C2"/>
<name>A0A484P1C2_9ZZZZ</name>
<organism evidence="1">
    <name type="scientific">plant metagenome</name>
    <dbReference type="NCBI Taxonomy" id="1297885"/>
    <lineage>
        <taxon>unclassified sequences</taxon>
        <taxon>metagenomes</taxon>
        <taxon>organismal metagenomes</taxon>
    </lineage>
</organism>
<protein>
    <submittedName>
        <fullName evidence="1">Uncharacterized protein</fullName>
    </submittedName>
</protein>
<evidence type="ECO:0000313" key="1">
    <source>
        <dbReference type="EMBL" id="VFR19678.1"/>
    </source>
</evidence>
<reference evidence="1" key="1">
    <citation type="submission" date="2019-03" db="EMBL/GenBank/DDBJ databases">
        <authorList>
            <person name="Danneels B."/>
        </authorList>
    </citation>
    <scope>NUCLEOTIDE SEQUENCE</scope>
</reference>
<dbReference type="EMBL" id="CAADHY010000014">
    <property type="protein sequence ID" value="VFR19678.1"/>
    <property type="molecule type" value="Genomic_DNA"/>
</dbReference>
<gene>
    <name evidence="1" type="ORF">AMP9_3317</name>
</gene>
<proteinExistence type="predicted"/>
<accession>A0A484P1C2</accession>
<sequence>MVLENMDVAANGIVLLDPAVLHETLRWSPAPGETRDLVREFFNSDLGDEVIEHGAVAPLLSIDDGVYEVICRLASEPSPVEELVIVTNGVFPLVVKTRAAFFDLKIMMDWPPQEPGADAALAPGDADRADRCLRQGFLLSVRGLDR</sequence>